<protein>
    <recommendedName>
        <fullName evidence="1">DJ-1/PfpI domain-containing protein</fullName>
    </recommendedName>
</protein>
<dbReference type="InterPro" id="IPR029062">
    <property type="entry name" value="Class_I_gatase-like"/>
</dbReference>
<dbReference type="PANTHER" id="PTHR43130">
    <property type="entry name" value="ARAC-FAMILY TRANSCRIPTIONAL REGULATOR"/>
    <property type="match status" value="1"/>
</dbReference>
<dbReference type="GeneID" id="27313822"/>
<dbReference type="Proteomes" id="UP000053259">
    <property type="component" value="Unassembled WGS sequence"/>
</dbReference>
<dbReference type="InParanoid" id="A0A0D2A7P7"/>
<dbReference type="Pfam" id="PF01965">
    <property type="entry name" value="DJ-1_PfpI"/>
    <property type="match status" value="1"/>
</dbReference>
<accession>A0A0D2A7P7</accession>
<keyword evidence="3" id="KW-1185">Reference proteome</keyword>
<evidence type="ECO:0000259" key="1">
    <source>
        <dbReference type="Pfam" id="PF01965"/>
    </source>
</evidence>
<sequence length="213" mass="23570">MPLNLKNPDRPIHVGVILMGVTEVLDVAPIDLLHGLTNNFMEAWSLRDSYKAKGLDMEFHWVTQNGTPGQLTSGIKIEATDSFETCAKLDIVLIGAYAPGYSPTEAELAFIRQAYEHSSAFITICGGFVPAQLAGVLVGHTCTAPRSMIPKLQKEDPRTTWVEKRYVRDGKLWSSGTLLNGLDLMSNFCLEYWPELAETLIPLSGLPERSIDY</sequence>
<proteinExistence type="predicted"/>
<reference evidence="2 3" key="1">
    <citation type="submission" date="2015-01" db="EMBL/GenBank/DDBJ databases">
        <title>The Genome Sequence of Ochroconis gallopava CBS43764.</title>
        <authorList>
            <consortium name="The Broad Institute Genomics Platform"/>
            <person name="Cuomo C."/>
            <person name="de Hoog S."/>
            <person name="Gorbushina A."/>
            <person name="Stielow B."/>
            <person name="Teixiera M."/>
            <person name="Abouelleil A."/>
            <person name="Chapman S.B."/>
            <person name="Priest M."/>
            <person name="Young S.K."/>
            <person name="Wortman J."/>
            <person name="Nusbaum C."/>
            <person name="Birren B."/>
        </authorList>
    </citation>
    <scope>NUCLEOTIDE SEQUENCE [LARGE SCALE GENOMIC DNA]</scope>
    <source>
        <strain evidence="2 3">CBS 43764</strain>
    </source>
</reference>
<dbReference type="Gene3D" id="3.40.50.880">
    <property type="match status" value="1"/>
</dbReference>
<dbReference type="PANTHER" id="PTHR43130:SF7">
    <property type="entry name" value="DJ-1_PFPI DOMAIN-CONTAINING PROTEIN"/>
    <property type="match status" value="1"/>
</dbReference>
<dbReference type="RefSeq" id="XP_016212657.1">
    <property type="nucleotide sequence ID" value="XM_016359408.1"/>
</dbReference>
<dbReference type="EMBL" id="KN847547">
    <property type="protein sequence ID" value="KIW02788.1"/>
    <property type="molecule type" value="Genomic_DNA"/>
</dbReference>
<evidence type="ECO:0000313" key="3">
    <source>
        <dbReference type="Proteomes" id="UP000053259"/>
    </source>
</evidence>
<dbReference type="OrthoDB" id="543156at2759"/>
<feature type="domain" description="DJ-1/PfpI" evidence="1">
    <location>
        <begin position="54"/>
        <end position="185"/>
    </location>
</feature>
<dbReference type="STRING" id="253628.A0A0D2A7P7"/>
<name>A0A0D2A7P7_9PEZI</name>
<evidence type="ECO:0000313" key="2">
    <source>
        <dbReference type="EMBL" id="KIW02788.1"/>
    </source>
</evidence>
<dbReference type="InterPro" id="IPR052158">
    <property type="entry name" value="INH-QAR"/>
</dbReference>
<dbReference type="SUPFAM" id="SSF52317">
    <property type="entry name" value="Class I glutamine amidotransferase-like"/>
    <property type="match status" value="1"/>
</dbReference>
<dbReference type="HOGENOM" id="CLU_000445_44_8_1"/>
<organism evidence="2 3">
    <name type="scientific">Verruconis gallopava</name>
    <dbReference type="NCBI Taxonomy" id="253628"/>
    <lineage>
        <taxon>Eukaryota</taxon>
        <taxon>Fungi</taxon>
        <taxon>Dikarya</taxon>
        <taxon>Ascomycota</taxon>
        <taxon>Pezizomycotina</taxon>
        <taxon>Dothideomycetes</taxon>
        <taxon>Pleosporomycetidae</taxon>
        <taxon>Venturiales</taxon>
        <taxon>Sympoventuriaceae</taxon>
        <taxon>Verruconis</taxon>
    </lineage>
</organism>
<gene>
    <name evidence="2" type="ORF">PV09_05849</name>
</gene>
<dbReference type="InterPro" id="IPR002818">
    <property type="entry name" value="DJ-1/PfpI"/>
</dbReference>
<dbReference type="VEuPathDB" id="FungiDB:PV09_05849"/>
<dbReference type="AlphaFoldDB" id="A0A0D2A7P7"/>